<dbReference type="Gene3D" id="2.30.29.30">
    <property type="entry name" value="Pleckstrin-homology domain (PH domain)/Phosphotyrosine-binding domain (PTB)"/>
    <property type="match status" value="2"/>
</dbReference>
<evidence type="ECO:0000256" key="3">
    <source>
        <dbReference type="ARBA" id="ARBA00022737"/>
    </source>
</evidence>
<dbReference type="SUPFAM" id="SSF50729">
    <property type="entry name" value="PH domain-like"/>
    <property type="match status" value="2"/>
</dbReference>
<name>A0ABM1DZ18_PRICU</name>
<dbReference type="RefSeq" id="XP_014665189.1">
    <property type="nucleotide sequence ID" value="XM_014809703.1"/>
</dbReference>
<keyword evidence="7" id="KW-1185">Reference proteome</keyword>
<dbReference type="PANTHER" id="PTHR14338:SF7">
    <property type="entry name" value="PH DOMAIN-CONTAINING PROTEIN"/>
    <property type="match status" value="1"/>
</dbReference>
<gene>
    <name evidence="8" type="primary">LOC106807384</name>
</gene>
<dbReference type="PANTHER" id="PTHR14338">
    <property type="entry name" value="ACTIN FILAMENT-ASSOCIATED PROTEIN 1 FAMILY MEMBER"/>
    <property type="match status" value="1"/>
</dbReference>
<dbReference type="SMART" id="SM00233">
    <property type="entry name" value="PH"/>
    <property type="match status" value="1"/>
</dbReference>
<evidence type="ECO:0000313" key="8">
    <source>
        <dbReference type="RefSeq" id="XP_014665189.1"/>
    </source>
</evidence>
<evidence type="ECO:0000259" key="6">
    <source>
        <dbReference type="PROSITE" id="PS50003"/>
    </source>
</evidence>
<feature type="region of interest" description="Disordered" evidence="5">
    <location>
        <begin position="257"/>
        <end position="308"/>
    </location>
</feature>
<dbReference type="InterPro" id="IPR030113">
    <property type="entry name" value="AFAP"/>
</dbReference>
<comment type="subcellular location">
    <subcellularLocation>
        <location evidence="1">Cytoplasm</location>
    </subcellularLocation>
</comment>
<dbReference type="Pfam" id="PF00169">
    <property type="entry name" value="PH"/>
    <property type="match status" value="1"/>
</dbReference>
<feature type="domain" description="PH" evidence="6">
    <location>
        <begin position="328"/>
        <end position="427"/>
    </location>
</feature>
<accession>A0ABM1DZ18</accession>
<sequence>MEQLEAVLPGIEDFLRRGLAVEELSPTAETTRQQLLRTLDEQAIKRRGDSSVAERKNSDKKNDSIWYDKDDKKIDDVITMSTKNPADYESPYEVAEPHGGASIALISDGDTMPAVVLLTDEVSYDHRLRDTAFVIPRELTVNVEHEGPAKQYPRPAMSLPAADVSEGAAQQEEIYIYGVASVPDRPDSECGPPPLCYPPPVPSNGHYGGLYMDVLTPDERAPSSPEAEENIYEDVRTDIQSGTDITSVEDAIYEQPIETLKPSVRSGGSSSSSDFESTVKDTDEDARRRDDVSDNESPDVQLPTKQDKSLLVKEKHSKRLSAKRMLADAQLFGQIYYKGQSNSWSKRFSVLYADTLYCYKKEKDEKPTACLKLTGYEAVVLLINDVPGDQMKPCIRLSHPGKPTHFFSADDIVVQSRWLELISAATTLQVPVTEQQVPQNASQESPSHAAVKQLASKLGFGKKKKSVRTSTIEIGGNFIIAGYLYVATEATMTAKWSYNWVIIRDNFIQCYAKKDAEVGEFVLELNGLEIEAAANETKKPLAVKLLYKGKVKMALYSDDRFDMGS</sequence>
<reference evidence="8" key="1">
    <citation type="submission" date="2025-08" db="UniProtKB">
        <authorList>
            <consortium name="RefSeq"/>
        </authorList>
    </citation>
    <scope>IDENTIFICATION</scope>
</reference>
<dbReference type="GeneID" id="106807384"/>
<keyword evidence="2" id="KW-0963">Cytoplasm</keyword>
<dbReference type="InterPro" id="IPR001849">
    <property type="entry name" value="PH_domain"/>
</dbReference>
<keyword evidence="4" id="KW-0175">Coiled coil</keyword>
<evidence type="ECO:0000313" key="7">
    <source>
        <dbReference type="Proteomes" id="UP000695022"/>
    </source>
</evidence>
<evidence type="ECO:0000256" key="4">
    <source>
        <dbReference type="ARBA" id="ARBA00023054"/>
    </source>
</evidence>
<proteinExistence type="predicted"/>
<evidence type="ECO:0000256" key="5">
    <source>
        <dbReference type="SAM" id="MobiDB-lite"/>
    </source>
</evidence>
<evidence type="ECO:0000256" key="2">
    <source>
        <dbReference type="ARBA" id="ARBA00022490"/>
    </source>
</evidence>
<feature type="compositionally biased region" description="Basic and acidic residues" evidence="5">
    <location>
        <begin position="277"/>
        <end position="292"/>
    </location>
</feature>
<feature type="region of interest" description="Disordered" evidence="5">
    <location>
        <begin position="46"/>
        <end position="66"/>
    </location>
</feature>
<organism evidence="7 8">
    <name type="scientific">Priapulus caudatus</name>
    <name type="common">Priapulid worm</name>
    <dbReference type="NCBI Taxonomy" id="37621"/>
    <lineage>
        <taxon>Eukaryota</taxon>
        <taxon>Metazoa</taxon>
        <taxon>Ecdysozoa</taxon>
        <taxon>Scalidophora</taxon>
        <taxon>Priapulida</taxon>
        <taxon>Priapulimorpha</taxon>
        <taxon>Priapulimorphida</taxon>
        <taxon>Priapulidae</taxon>
        <taxon>Priapulus</taxon>
    </lineage>
</organism>
<dbReference type="PROSITE" id="PS50003">
    <property type="entry name" value="PH_DOMAIN"/>
    <property type="match status" value="1"/>
</dbReference>
<protein>
    <submittedName>
        <fullName evidence="8">Uncharacterized protein LOC106807384</fullName>
    </submittedName>
</protein>
<keyword evidence="3" id="KW-0677">Repeat</keyword>
<dbReference type="Proteomes" id="UP000695022">
    <property type="component" value="Unplaced"/>
</dbReference>
<dbReference type="InterPro" id="IPR011993">
    <property type="entry name" value="PH-like_dom_sf"/>
</dbReference>
<evidence type="ECO:0000256" key="1">
    <source>
        <dbReference type="ARBA" id="ARBA00004496"/>
    </source>
</evidence>
<feature type="non-terminal residue" evidence="8">
    <location>
        <position position="565"/>
    </location>
</feature>
<feature type="region of interest" description="Disordered" evidence="5">
    <location>
        <begin position="216"/>
        <end position="243"/>
    </location>
</feature>